<comment type="caution">
    <text evidence="4">The sequence shown here is derived from an EMBL/GenBank/DDBJ whole genome shotgun (WGS) entry which is preliminary data.</text>
</comment>
<dbReference type="AlphaFoldDB" id="A0A228HTP4"/>
<name>A0A228HTP4_9BURK</name>
<dbReference type="InterPro" id="IPR038488">
    <property type="entry name" value="Integrase_DNA-bd_sf"/>
</dbReference>
<dbReference type="InterPro" id="IPR025166">
    <property type="entry name" value="Integrase_DNA_bind_dom"/>
</dbReference>
<evidence type="ECO:0000259" key="3">
    <source>
        <dbReference type="Pfam" id="PF13356"/>
    </source>
</evidence>
<dbReference type="Proteomes" id="UP000214600">
    <property type="component" value="Unassembled WGS sequence"/>
</dbReference>
<dbReference type="InterPro" id="IPR050808">
    <property type="entry name" value="Phage_Integrase"/>
</dbReference>
<dbReference type="Pfam" id="PF13356">
    <property type="entry name" value="Arm-DNA-bind_3"/>
    <property type="match status" value="1"/>
</dbReference>
<dbReference type="GO" id="GO:0015074">
    <property type="term" value="P:DNA integration"/>
    <property type="evidence" value="ECO:0007669"/>
    <property type="project" value="UniProtKB-KW"/>
</dbReference>
<dbReference type="Gene3D" id="3.30.160.390">
    <property type="entry name" value="Integrase, DNA-binding domain"/>
    <property type="match status" value="1"/>
</dbReference>
<sequence>MWGRLCLEMRGPTSLRYQRTAIMGAMTVGKIEAAKAIGKLYFLPDGRGLFLRIGPDGSKTRLVRVSINGKQRDKSLGKAWGCTMTDGRSSLEDARAAAATIRSHARDGVDYLEAKKRERELMPAACGMALIVEFTGDDTKERGRERRRFRAPLV</sequence>
<evidence type="ECO:0000256" key="1">
    <source>
        <dbReference type="ARBA" id="ARBA00008857"/>
    </source>
</evidence>
<dbReference type="EMBL" id="NKFA01000032">
    <property type="protein sequence ID" value="OXI33554.1"/>
    <property type="molecule type" value="Genomic_DNA"/>
</dbReference>
<organism evidence="4 5">
    <name type="scientific">Burkholderia aenigmatica</name>
    <dbReference type="NCBI Taxonomy" id="2015348"/>
    <lineage>
        <taxon>Bacteria</taxon>
        <taxon>Pseudomonadati</taxon>
        <taxon>Pseudomonadota</taxon>
        <taxon>Betaproteobacteria</taxon>
        <taxon>Burkholderiales</taxon>
        <taxon>Burkholderiaceae</taxon>
        <taxon>Burkholderia</taxon>
        <taxon>Burkholderia cepacia complex</taxon>
    </lineage>
</organism>
<reference evidence="5" key="1">
    <citation type="submission" date="2017-06" db="EMBL/GenBank/DDBJ databases">
        <authorList>
            <person name="LiPuma J."/>
            <person name="Spilker T."/>
        </authorList>
    </citation>
    <scope>NUCLEOTIDE SEQUENCE [LARGE SCALE GENOMIC DNA]</scope>
    <source>
        <strain evidence="5">AU17325</strain>
    </source>
</reference>
<accession>A0A228HTP4</accession>
<dbReference type="PANTHER" id="PTHR30629">
    <property type="entry name" value="PROPHAGE INTEGRASE"/>
    <property type="match status" value="1"/>
</dbReference>
<feature type="domain" description="Integrase DNA-binding" evidence="3">
    <location>
        <begin position="27"/>
        <end position="118"/>
    </location>
</feature>
<dbReference type="OrthoDB" id="9775880at2"/>
<evidence type="ECO:0000313" key="5">
    <source>
        <dbReference type="Proteomes" id="UP000214600"/>
    </source>
</evidence>
<gene>
    <name evidence="4" type="ORF">CFB84_38130</name>
</gene>
<evidence type="ECO:0000256" key="2">
    <source>
        <dbReference type="ARBA" id="ARBA00022908"/>
    </source>
</evidence>
<dbReference type="PANTHER" id="PTHR30629:SF2">
    <property type="entry name" value="PROPHAGE INTEGRASE INTS-RELATED"/>
    <property type="match status" value="1"/>
</dbReference>
<keyword evidence="2" id="KW-0229">DNA integration</keyword>
<evidence type="ECO:0000313" key="4">
    <source>
        <dbReference type="EMBL" id="OXI33554.1"/>
    </source>
</evidence>
<comment type="similarity">
    <text evidence="1">Belongs to the 'phage' integrase family.</text>
</comment>
<protein>
    <recommendedName>
        <fullName evidence="3">Integrase DNA-binding domain-containing protein</fullName>
    </recommendedName>
</protein>
<proteinExistence type="inferred from homology"/>
<reference evidence="4 5" key="2">
    <citation type="submission" date="2017-08" db="EMBL/GenBank/DDBJ databases">
        <title>WGS of novel Burkholderia cepaca complex species.</title>
        <authorList>
            <person name="Lipuma J."/>
            <person name="Spilker T."/>
        </authorList>
    </citation>
    <scope>NUCLEOTIDE SEQUENCE [LARGE SCALE GENOMIC DNA]</scope>
    <source>
        <strain evidence="4 5">AU17325</strain>
    </source>
</reference>